<dbReference type="EMBL" id="NMUL01000005">
    <property type="protein sequence ID" value="OXM70579.1"/>
    <property type="molecule type" value="Genomic_DNA"/>
</dbReference>
<dbReference type="PANTHER" id="PTHR33490:SF3">
    <property type="entry name" value="CONSERVED INTEGRAL MEMBRANE PROTEIN"/>
    <property type="match status" value="1"/>
</dbReference>
<comment type="caution">
    <text evidence="2">The sequence shown here is derived from an EMBL/GenBank/DDBJ whole genome shotgun (WGS) entry which is preliminary data.</text>
</comment>
<evidence type="ECO:0000313" key="2">
    <source>
        <dbReference type="EMBL" id="OXM70579.1"/>
    </source>
</evidence>
<proteinExistence type="predicted"/>
<evidence type="ECO:0000259" key="1">
    <source>
        <dbReference type="SMART" id="SM00460"/>
    </source>
</evidence>
<evidence type="ECO:0000313" key="3">
    <source>
        <dbReference type="Proteomes" id="UP000215199"/>
    </source>
</evidence>
<dbReference type="OrthoDB" id="5296450at2"/>
<gene>
    <name evidence="2" type="ORF">CF165_05840</name>
</gene>
<dbReference type="Gene3D" id="3.10.620.30">
    <property type="match status" value="1"/>
</dbReference>
<dbReference type="Proteomes" id="UP000215199">
    <property type="component" value="Unassembled WGS sequence"/>
</dbReference>
<feature type="domain" description="Transglutaminase-like" evidence="1">
    <location>
        <begin position="76"/>
        <end position="131"/>
    </location>
</feature>
<dbReference type="InterPro" id="IPR002931">
    <property type="entry name" value="Transglutaminase-like"/>
</dbReference>
<reference evidence="3" key="1">
    <citation type="submission" date="2017-07" db="EMBL/GenBank/DDBJ databases">
        <title>Comparative genome mining reveals phylogenetic distribution patterns of secondary metabolites in Amycolatopsis.</title>
        <authorList>
            <person name="Adamek M."/>
            <person name="Alanjary M."/>
            <person name="Sales-Ortells H."/>
            <person name="Goodfellow M."/>
            <person name="Bull A.T."/>
            <person name="Kalinowski J."/>
            <person name="Ziemert N."/>
        </authorList>
    </citation>
    <scope>NUCLEOTIDE SEQUENCE [LARGE SCALE GENOMIC DNA]</scope>
    <source>
        <strain evidence="3">H5</strain>
    </source>
</reference>
<dbReference type="Pfam" id="PF01841">
    <property type="entry name" value="Transglut_core"/>
    <property type="match status" value="1"/>
</dbReference>
<keyword evidence="3" id="KW-1185">Reference proteome</keyword>
<dbReference type="RefSeq" id="WP_093946344.1">
    <property type="nucleotide sequence ID" value="NZ_NMUL01000005.1"/>
</dbReference>
<dbReference type="PANTHER" id="PTHR33490">
    <property type="entry name" value="BLR5614 PROTEIN-RELATED"/>
    <property type="match status" value="1"/>
</dbReference>
<name>A0A229TIM3_9PSEU</name>
<sequence>MNAVPSPTSDRLNDYLAADAVVDHEHPAIRAQADALRAEGGDPVESAKAAFLFVRDEVEHVIDARDPRVTWRASDVLRERVGICHAKAHLLAALLRAQGIPAGFCYQELSALHGLNAVYLHGKWSRLDARGNRTGAGGEFSLDDEKLAWPVDVANGERDHPEIHPAPAPVVVEFLMTVRPGPGWYENGLPAALRPGFSVIFGKPGD</sequence>
<protein>
    <submittedName>
        <fullName evidence="2">Transglutaminase</fullName>
    </submittedName>
</protein>
<dbReference type="SMART" id="SM00460">
    <property type="entry name" value="TGc"/>
    <property type="match status" value="1"/>
</dbReference>
<organism evidence="2 3">
    <name type="scientific">Amycolatopsis vastitatis</name>
    <dbReference type="NCBI Taxonomy" id="1905142"/>
    <lineage>
        <taxon>Bacteria</taxon>
        <taxon>Bacillati</taxon>
        <taxon>Actinomycetota</taxon>
        <taxon>Actinomycetes</taxon>
        <taxon>Pseudonocardiales</taxon>
        <taxon>Pseudonocardiaceae</taxon>
        <taxon>Amycolatopsis</taxon>
    </lineage>
</organism>
<accession>A0A229TIM3</accession>
<dbReference type="InterPro" id="IPR038765">
    <property type="entry name" value="Papain-like_cys_pep_sf"/>
</dbReference>
<dbReference type="SUPFAM" id="SSF54001">
    <property type="entry name" value="Cysteine proteinases"/>
    <property type="match status" value="1"/>
</dbReference>
<dbReference type="AlphaFoldDB" id="A0A229TIM3"/>